<feature type="signal peptide" evidence="1">
    <location>
        <begin position="1"/>
        <end position="19"/>
    </location>
</feature>
<feature type="chain" id="PRO_5045981237" description="Copper amine oxidase-like N-terminal domain-containing protein" evidence="1">
    <location>
        <begin position="20"/>
        <end position="566"/>
    </location>
</feature>
<dbReference type="RefSeq" id="WP_236337056.1">
    <property type="nucleotide sequence ID" value="NZ_CAKMMG010000012.1"/>
</dbReference>
<gene>
    <name evidence="2" type="ORF">PAECIP111892_05188</name>
</gene>
<reference evidence="2" key="1">
    <citation type="submission" date="2022-01" db="EMBL/GenBank/DDBJ databases">
        <authorList>
            <person name="Criscuolo A."/>
        </authorList>
    </citation>
    <scope>NUCLEOTIDE SEQUENCE</scope>
    <source>
        <strain evidence="2">CIP111892</strain>
    </source>
</reference>
<proteinExistence type="predicted"/>
<evidence type="ECO:0000313" key="3">
    <source>
        <dbReference type="Proteomes" id="UP000838324"/>
    </source>
</evidence>
<protein>
    <recommendedName>
        <fullName evidence="4">Copper amine oxidase-like N-terminal domain-containing protein</fullName>
    </recommendedName>
</protein>
<name>A0ABM9CU43_9BACL</name>
<evidence type="ECO:0000256" key="1">
    <source>
        <dbReference type="SAM" id="SignalP"/>
    </source>
</evidence>
<keyword evidence="1" id="KW-0732">Signal</keyword>
<accession>A0ABM9CU43</accession>
<comment type="caution">
    <text evidence="2">The sequence shown here is derived from an EMBL/GenBank/DDBJ whole genome shotgun (WGS) entry which is preliminary data.</text>
</comment>
<evidence type="ECO:0008006" key="4">
    <source>
        <dbReference type="Google" id="ProtNLM"/>
    </source>
</evidence>
<organism evidence="2 3">
    <name type="scientific">Paenibacillus auburnensis</name>
    <dbReference type="NCBI Taxonomy" id="2905649"/>
    <lineage>
        <taxon>Bacteria</taxon>
        <taxon>Bacillati</taxon>
        <taxon>Bacillota</taxon>
        <taxon>Bacilli</taxon>
        <taxon>Bacillales</taxon>
        <taxon>Paenibacillaceae</taxon>
        <taxon>Paenibacillus</taxon>
    </lineage>
</organism>
<evidence type="ECO:0000313" key="2">
    <source>
        <dbReference type="EMBL" id="CAH1222723.1"/>
    </source>
</evidence>
<keyword evidence="3" id="KW-1185">Reference proteome</keyword>
<sequence length="566" mass="62572">MKRIFGLLLVLLMVTPAFGTTTFAGNTVKATVTGSSTYFNGEEKSSNGFNIAGSNYFNLRDLARNFSGTPSQFDITWNQENKAIEIVTGRAYTPQGTEDSMYYSRSRTYAATLSTSKVMIDGVLQSIKAYNIEGNNYFQLRDLAGKIPFGLEYDSQLNRLVMFSRTPENAYRTLASGKAVDNAESSDFPRWKSTVSSYLVNNSDGTVSVVEADKEITIDTYKANYELTATQKIAYELPLFGGFYSGEQYNYIAFGQENREENDSKEVIRIVKYDKSFNRISSVSITGGQSYTVGPFDAGSGRMAESGDTLVFHTSRTRYTTEDKLNHQSQLTIIVNTSSMTVTNDLGRFQKNHVSHSFDQYVLFDGGEQVLVDHGDAYPRSIVLHKGDGKSYSEVDLFNIPGKIGANTTGVSIGGVEMSSSSYIVAMNSIDHSLVSEYTSYEMVGLESDQRDIILTVLPKTSLSSASVHTITLAKYVGTARIASIPKLVRISDDQMMVLWQEFDKENHPGDVKYVYIDGNGKAAGDIQSIKYFALSECNPVVSGGKVVWYTNSNGSRMFYSIPVKK</sequence>
<dbReference type="Proteomes" id="UP000838324">
    <property type="component" value="Unassembled WGS sequence"/>
</dbReference>
<dbReference type="EMBL" id="CAKMMG010000012">
    <property type="protein sequence ID" value="CAH1222723.1"/>
    <property type="molecule type" value="Genomic_DNA"/>
</dbReference>